<proteinExistence type="predicted"/>
<accession>A0A0G4H2L5</accession>
<dbReference type="EMBL" id="CDMY01000959">
    <property type="protein sequence ID" value="CEM37877.1"/>
    <property type="molecule type" value="Genomic_DNA"/>
</dbReference>
<dbReference type="Gene3D" id="2.60.40.10">
    <property type="entry name" value="Immunoglobulins"/>
    <property type="match status" value="1"/>
</dbReference>
<dbReference type="SUPFAM" id="SSF81296">
    <property type="entry name" value="E set domains"/>
    <property type="match status" value="1"/>
</dbReference>
<name>A0A0G4H2L5_VITBC</name>
<dbReference type="InterPro" id="IPR013783">
    <property type="entry name" value="Ig-like_fold"/>
</dbReference>
<evidence type="ECO:0000313" key="3">
    <source>
        <dbReference type="Proteomes" id="UP000041254"/>
    </source>
</evidence>
<keyword evidence="3" id="KW-1185">Reference proteome</keyword>
<evidence type="ECO:0000313" key="2">
    <source>
        <dbReference type="EMBL" id="CEM37877.1"/>
    </source>
</evidence>
<organism evidence="2 3">
    <name type="scientific">Vitrella brassicaformis (strain CCMP3155)</name>
    <dbReference type="NCBI Taxonomy" id="1169540"/>
    <lineage>
        <taxon>Eukaryota</taxon>
        <taxon>Sar</taxon>
        <taxon>Alveolata</taxon>
        <taxon>Colpodellida</taxon>
        <taxon>Vitrellaceae</taxon>
        <taxon>Vitrella</taxon>
    </lineage>
</organism>
<dbReference type="Pfam" id="PF01833">
    <property type="entry name" value="TIG"/>
    <property type="match status" value="1"/>
</dbReference>
<dbReference type="InParanoid" id="A0A0G4H2L5"/>
<dbReference type="InterPro" id="IPR014756">
    <property type="entry name" value="Ig_E-set"/>
</dbReference>
<gene>
    <name evidence="2" type="ORF">Vbra_3502</name>
</gene>
<reference evidence="2 3" key="1">
    <citation type="submission" date="2014-11" db="EMBL/GenBank/DDBJ databases">
        <authorList>
            <person name="Zhu J."/>
            <person name="Qi W."/>
            <person name="Song R."/>
        </authorList>
    </citation>
    <scope>NUCLEOTIDE SEQUENCE [LARGE SCALE GENOMIC DNA]</scope>
</reference>
<dbReference type="VEuPathDB" id="CryptoDB:Vbra_3502"/>
<sequence length="184" mass="20315">MRGDLLGAKWNGWIWRVDIPYLDEEEGEDVTISKLEGAEVGGLEVVYGPGCSILTLDYTHNNNLKHIMADDKDAKSNPGPTAFDITPWRGNYRFAQKIVIGGYNLNGQGETKPPKHRKATKFVIDGVECSITSQSDTRIEGVVPAVKSPRHIEELVDVVVHFNDGTKSVLPDSWLWADPGDAIN</sequence>
<dbReference type="Proteomes" id="UP000041254">
    <property type="component" value="Unassembled WGS sequence"/>
</dbReference>
<evidence type="ECO:0000259" key="1">
    <source>
        <dbReference type="Pfam" id="PF01833"/>
    </source>
</evidence>
<protein>
    <recommendedName>
        <fullName evidence="1">IPT/TIG domain-containing protein</fullName>
    </recommendedName>
</protein>
<dbReference type="PhylomeDB" id="A0A0G4H2L5"/>
<dbReference type="AlphaFoldDB" id="A0A0G4H2L5"/>
<feature type="domain" description="IPT/TIG" evidence="1">
    <location>
        <begin position="84"/>
        <end position="164"/>
    </location>
</feature>
<dbReference type="InterPro" id="IPR002909">
    <property type="entry name" value="IPT_dom"/>
</dbReference>